<comment type="similarity">
    <text evidence="6">Belongs to the tRNA(Ile)-lysidine synthase family.</text>
</comment>
<evidence type="ECO:0000256" key="6">
    <source>
        <dbReference type="HAMAP-Rule" id="MF_01161"/>
    </source>
</evidence>
<sequence length="308" mass="32955">MSTLDRFRADLARLVPLPARIGVAVSGGPDSMALLWLAQAACPAAVEAATVDHGLRPAAADEAAMVATWCAAHDIPHAILRPAQPITGNIQSAARAARYALLEQWRAERGLHVVLTAHHADDQLETLLMRLNRGSGVSGLAGVRARSGTIARPLLAWRKAELVALAQDQGLPFADDPSNADPRFDRAALRRHLATADWLDPVAAGRSAAALADAQEALDWCVAEIVARHIVTESERYSLTETAFPREIQRRLLLHMLALADPLGRPPRGAALDAALVQLNAGERTMLGDWLIDGGARWTLAAAPTRKS</sequence>
<keyword evidence="2 6" id="KW-0819">tRNA processing</keyword>
<dbReference type="AlphaFoldDB" id="A0A437J8H1"/>
<dbReference type="RefSeq" id="WP_127689745.1">
    <property type="nucleotide sequence ID" value="NZ_RZUL01000002.1"/>
</dbReference>
<dbReference type="CDD" id="cd01992">
    <property type="entry name" value="TilS_N"/>
    <property type="match status" value="1"/>
</dbReference>
<dbReference type="PANTHER" id="PTHR43033:SF1">
    <property type="entry name" value="TRNA(ILE)-LYSIDINE SYNTHASE-RELATED"/>
    <property type="match status" value="1"/>
</dbReference>
<dbReference type="Pfam" id="PF01171">
    <property type="entry name" value="ATP_bind_3"/>
    <property type="match status" value="1"/>
</dbReference>
<keyword evidence="6" id="KW-0963">Cytoplasm</keyword>
<evidence type="ECO:0000256" key="3">
    <source>
        <dbReference type="ARBA" id="ARBA00022741"/>
    </source>
</evidence>
<keyword evidence="3 6" id="KW-0547">Nucleotide-binding</keyword>
<dbReference type="InterPro" id="IPR012795">
    <property type="entry name" value="tRNA_Ile_lys_synt_N"/>
</dbReference>
<comment type="domain">
    <text evidence="6">The N-terminal region contains the highly conserved SGGXDS motif, predicted to be a P-loop motif involved in ATP binding.</text>
</comment>
<evidence type="ECO:0000313" key="9">
    <source>
        <dbReference type="Proteomes" id="UP000282977"/>
    </source>
</evidence>
<comment type="caution">
    <text evidence="8">The sequence shown here is derived from an EMBL/GenBank/DDBJ whole genome shotgun (WGS) entry which is preliminary data.</text>
</comment>
<dbReference type="NCBIfam" id="TIGR02432">
    <property type="entry name" value="lysidine_TilS_N"/>
    <property type="match status" value="1"/>
</dbReference>
<dbReference type="EMBL" id="RZUL01000002">
    <property type="protein sequence ID" value="RVT41765.1"/>
    <property type="molecule type" value="Genomic_DNA"/>
</dbReference>
<protein>
    <recommendedName>
        <fullName evidence="6">tRNA(Ile)-lysidine synthase</fullName>
        <ecNumber evidence="6">6.3.4.19</ecNumber>
    </recommendedName>
    <alternativeName>
        <fullName evidence="6">tRNA(Ile)-2-lysyl-cytidine synthase</fullName>
    </alternativeName>
    <alternativeName>
        <fullName evidence="6">tRNA(Ile)-lysidine synthetase</fullName>
    </alternativeName>
</protein>
<comment type="catalytic activity">
    <reaction evidence="5 6">
        <text>cytidine(34) in tRNA(Ile2) + L-lysine + ATP = lysidine(34) in tRNA(Ile2) + AMP + diphosphate + H(+)</text>
        <dbReference type="Rhea" id="RHEA:43744"/>
        <dbReference type="Rhea" id="RHEA-COMP:10625"/>
        <dbReference type="Rhea" id="RHEA-COMP:10670"/>
        <dbReference type="ChEBI" id="CHEBI:15378"/>
        <dbReference type="ChEBI" id="CHEBI:30616"/>
        <dbReference type="ChEBI" id="CHEBI:32551"/>
        <dbReference type="ChEBI" id="CHEBI:33019"/>
        <dbReference type="ChEBI" id="CHEBI:82748"/>
        <dbReference type="ChEBI" id="CHEBI:83665"/>
        <dbReference type="ChEBI" id="CHEBI:456215"/>
        <dbReference type="EC" id="6.3.4.19"/>
    </reaction>
</comment>
<evidence type="ECO:0000256" key="4">
    <source>
        <dbReference type="ARBA" id="ARBA00022840"/>
    </source>
</evidence>
<dbReference type="Gene3D" id="3.40.50.620">
    <property type="entry name" value="HUPs"/>
    <property type="match status" value="1"/>
</dbReference>
<dbReference type="GO" id="GO:0032267">
    <property type="term" value="F:tRNA(Ile)-lysidine synthase activity"/>
    <property type="evidence" value="ECO:0007669"/>
    <property type="project" value="UniProtKB-EC"/>
</dbReference>
<evidence type="ECO:0000256" key="1">
    <source>
        <dbReference type="ARBA" id="ARBA00022598"/>
    </source>
</evidence>
<dbReference type="HAMAP" id="MF_01161">
    <property type="entry name" value="tRNA_Ile_lys_synt"/>
    <property type="match status" value="1"/>
</dbReference>
<dbReference type="SUPFAM" id="SSF52402">
    <property type="entry name" value="Adenine nucleotide alpha hydrolases-like"/>
    <property type="match status" value="1"/>
</dbReference>
<gene>
    <name evidence="6 8" type="primary">tilS</name>
    <name evidence="8" type="ORF">ENE74_05670</name>
</gene>
<name>A0A437J8H1_9SPHN</name>
<feature type="binding site" evidence="6">
    <location>
        <begin position="26"/>
        <end position="31"/>
    </location>
    <ligand>
        <name>ATP</name>
        <dbReference type="ChEBI" id="CHEBI:30616"/>
    </ligand>
</feature>
<keyword evidence="1 6" id="KW-0436">Ligase</keyword>
<evidence type="ECO:0000259" key="7">
    <source>
        <dbReference type="Pfam" id="PF01171"/>
    </source>
</evidence>
<dbReference type="GO" id="GO:0005524">
    <property type="term" value="F:ATP binding"/>
    <property type="evidence" value="ECO:0007669"/>
    <property type="project" value="UniProtKB-UniRule"/>
</dbReference>
<comment type="subcellular location">
    <subcellularLocation>
        <location evidence="6">Cytoplasm</location>
    </subcellularLocation>
</comment>
<evidence type="ECO:0000256" key="5">
    <source>
        <dbReference type="ARBA" id="ARBA00048539"/>
    </source>
</evidence>
<dbReference type="EC" id="6.3.4.19" evidence="6"/>
<accession>A0A437J8H1</accession>
<dbReference type="InterPro" id="IPR011063">
    <property type="entry name" value="TilS/TtcA_N"/>
</dbReference>
<comment type="function">
    <text evidence="6">Ligates lysine onto the cytidine present at position 34 of the AUA codon-specific tRNA(Ile) that contains the anticodon CAU, in an ATP-dependent manner. Cytidine is converted to lysidine, thus changing the amino acid specificity of the tRNA from methionine to isoleucine.</text>
</comment>
<feature type="domain" description="tRNA(Ile)-lysidine/2-thiocytidine synthase N-terminal" evidence="7">
    <location>
        <begin position="21"/>
        <end position="191"/>
    </location>
</feature>
<dbReference type="Proteomes" id="UP000282977">
    <property type="component" value="Unassembled WGS sequence"/>
</dbReference>
<keyword evidence="4 6" id="KW-0067">ATP-binding</keyword>
<organism evidence="8 9">
    <name type="scientific">Sphingobium algorifonticola</name>
    <dbReference type="NCBI Taxonomy" id="2008318"/>
    <lineage>
        <taxon>Bacteria</taxon>
        <taxon>Pseudomonadati</taxon>
        <taxon>Pseudomonadota</taxon>
        <taxon>Alphaproteobacteria</taxon>
        <taxon>Sphingomonadales</taxon>
        <taxon>Sphingomonadaceae</taxon>
        <taxon>Sphingobium</taxon>
    </lineage>
</organism>
<reference evidence="8 9" key="1">
    <citation type="submission" date="2019-01" db="EMBL/GenBank/DDBJ databases">
        <authorList>
            <person name="Chen W.-M."/>
        </authorList>
    </citation>
    <scope>NUCLEOTIDE SEQUENCE [LARGE SCALE GENOMIC DNA]</scope>
    <source>
        <strain evidence="8 9">TLA-22</strain>
    </source>
</reference>
<proteinExistence type="inferred from homology"/>
<dbReference type="GO" id="GO:0006400">
    <property type="term" value="P:tRNA modification"/>
    <property type="evidence" value="ECO:0007669"/>
    <property type="project" value="UniProtKB-UniRule"/>
</dbReference>
<dbReference type="OrthoDB" id="9807403at2"/>
<dbReference type="GO" id="GO:0005737">
    <property type="term" value="C:cytoplasm"/>
    <property type="evidence" value="ECO:0007669"/>
    <property type="project" value="UniProtKB-SubCell"/>
</dbReference>
<keyword evidence="9" id="KW-1185">Reference proteome</keyword>
<evidence type="ECO:0000256" key="2">
    <source>
        <dbReference type="ARBA" id="ARBA00022694"/>
    </source>
</evidence>
<dbReference type="InterPro" id="IPR014729">
    <property type="entry name" value="Rossmann-like_a/b/a_fold"/>
</dbReference>
<evidence type="ECO:0000313" key="8">
    <source>
        <dbReference type="EMBL" id="RVT41765.1"/>
    </source>
</evidence>
<dbReference type="InterPro" id="IPR012094">
    <property type="entry name" value="tRNA_Ile_lys_synt"/>
</dbReference>
<dbReference type="PANTHER" id="PTHR43033">
    <property type="entry name" value="TRNA(ILE)-LYSIDINE SYNTHASE-RELATED"/>
    <property type="match status" value="1"/>
</dbReference>